<dbReference type="EMBL" id="CP055264">
    <property type="protein sequence ID" value="QKX95415.1"/>
    <property type="molecule type" value="Genomic_DNA"/>
</dbReference>
<reference evidence="1 2" key="1">
    <citation type="submission" date="2020-06" db="EMBL/GenBank/DDBJ databases">
        <title>Complete genome sequence of Candidatus Phytoplasma asteris RP166.</title>
        <authorList>
            <person name="Cho S.-T."/>
            <person name="Zwolinska A."/>
            <person name="Huang W."/>
            <person name="Wouters R."/>
            <person name="Hogenhout S.A."/>
            <person name="Kuo C.-H."/>
        </authorList>
    </citation>
    <scope>NUCLEOTIDE SEQUENCE [LARGE SCALE GENOMIC DNA]</scope>
    <source>
        <strain evidence="1">RP166</strain>
    </source>
</reference>
<dbReference type="Proteomes" id="UP000509122">
    <property type="component" value="Chromosome"/>
</dbReference>
<gene>
    <name evidence="1" type="ORF">RP166_4300</name>
</gene>
<accession>A0A859IBH2</accession>
<dbReference type="KEGG" id="rphy:RP166_4300"/>
<evidence type="ECO:0000313" key="1">
    <source>
        <dbReference type="EMBL" id="QKX95415.1"/>
    </source>
</evidence>
<name>A0A859IBH2_9MOLU</name>
<protein>
    <submittedName>
        <fullName evidence="1">Uncharacterized protein</fullName>
    </submittedName>
</protein>
<proteinExistence type="predicted"/>
<evidence type="ECO:0000313" key="2">
    <source>
        <dbReference type="Proteomes" id="UP000509122"/>
    </source>
</evidence>
<dbReference type="AlphaFoldDB" id="A0A859IBH2"/>
<organism evidence="1 2">
    <name type="scientific">Rapeseed phyllody phytoplasma</name>
    <dbReference type="NCBI Taxonomy" id="2490543"/>
    <lineage>
        <taxon>Bacteria</taxon>
        <taxon>Bacillati</taxon>
        <taxon>Mycoplasmatota</taxon>
        <taxon>Mollicutes</taxon>
        <taxon>Acholeplasmatales</taxon>
        <taxon>Acholeplasmataceae</taxon>
        <taxon>Candidatus Phytoplasma</taxon>
        <taxon>16SrI (Aster yellows group)</taxon>
    </lineage>
</organism>
<sequence>MLLQPTAKNYLIGTRAKVQNEPQIAVITRIDYQRGFIYLLFKRMREEKYPFPQALEQNIIQPIVSKNKSHHQ</sequence>